<dbReference type="InParanoid" id="G0R2F5"/>
<dbReference type="PANTHER" id="PTHR23048:SF0">
    <property type="entry name" value="CALMODULIN LIKE 3"/>
    <property type="match status" value="1"/>
</dbReference>
<dbReference type="EMBL" id="GL984257">
    <property type="protein sequence ID" value="EGR28353.1"/>
    <property type="molecule type" value="Genomic_DNA"/>
</dbReference>
<proteinExistence type="inferred from homology"/>
<keyword evidence="5" id="KW-0479">Metal-binding</keyword>
<comment type="function">
    <text evidence="10">Plays a fundamental role in microtubule organizing center structure and function. Component of the infraciliary lattice (ICL) and the ciliary basal bodies.</text>
</comment>
<keyword evidence="13" id="KW-1185">Reference proteome</keyword>
<dbReference type="GeneID" id="14904429"/>
<dbReference type="OMA" id="MSMNPGE"/>
<keyword evidence="8" id="KW-0007">Acetylation</keyword>
<evidence type="ECO:0000256" key="4">
    <source>
        <dbReference type="ARBA" id="ARBA00022490"/>
    </source>
</evidence>
<evidence type="ECO:0000313" key="12">
    <source>
        <dbReference type="EMBL" id="EGR28353.1"/>
    </source>
</evidence>
<reference evidence="12 13" key="1">
    <citation type="submission" date="2011-07" db="EMBL/GenBank/DDBJ databases">
        <authorList>
            <person name="Coyne R."/>
            <person name="Brami D."/>
            <person name="Johnson J."/>
            <person name="Hostetler J."/>
            <person name="Hannick L."/>
            <person name="Clark T."/>
            <person name="Cassidy-Hanley D."/>
            <person name="Inman J."/>
        </authorList>
    </citation>
    <scope>NUCLEOTIDE SEQUENCE [LARGE SCALE GENOMIC DNA]</scope>
    <source>
        <strain evidence="12 13">G5</strain>
    </source>
</reference>
<evidence type="ECO:0000256" key="10">
    <source>
        <dbReference type="ARBA" id="ARBA00025692"/>
    </source>
</evidence>
<dbReference type="InterPro" id="IPR018247">
    <property type="entry name" value="EF_Hand_1_Ca_BS"/>
</dbReference>
<evidence type="ECO:0000256" key="6">
    <source>
        <dbReference type="ARBA" id="ARBA00022737"/>
    </source>
</evidence>
<evidence type="ECO:0000256" key="2">
    <source>
        <dbReference type="ARBA" id="ARBA00005253"/>
    </source>
</evidence>
<dbReference type="STRING" id="857967.G0R2F5"/>
<dbReference type="FunFam" id="1.10.238.10:FF:000178">
    <property type="entry name" value="Calmodulin-2 A"/>
    <property type="match status" value="1"/>
</dbReference>
<dbReference type="PANTHER" id="PTHR23048">
    <property type="entry name" value="MYOSIN LIGHT CHAIN 1, 3"/>
    <property type="match status" value="1"/>
</dbReference>
<dbReference type="eggNOG" id="KOG0028">
    <property type="taxonomic scope" value="Eukaryota"/>
</dbReference>
<dbReference type="SUPFAM" id="SSF47473">
    <property type="entry name" value="EF-hand"/>
    <property type="match status" value="1"/>
</dbReference>
<evidence type="ECO:0000256" key="7">
    <source>
        <dbReference type="ARBA" id="ARBA00022837"/>
    </source>
</evidence>
<keyword evidence="7" id="KW-0106">Calcium</keyword>
<dbReference type="RefSeq" id="XP_004027698.1">
    <property type="nucleotide sequence ID" value="XM_004027649.1"/>
</dbReference>
<dbReference type="GO" id="GO:0005509">
    <property type="term" value="F:calcium ion binding"/>
    <property type="evidence" value="ECO:0007669"/>
    <property type="project" value="InterPro"/>
</dbReference>
<feature type="domain" description="EF-hand" evidence="11">
    <location>
        <begin position="59"/>
        <end position="94"/>
    </location>
</feature>
<dbReference type="OrthoDB" id="429467at2759"/>
<sequence length="168" mass="19400">MNQNNRNNFDPREFVVPGVSEQEIEVYKQIFDFLDSHEQGLLTPKDIRIALKEIGGFNASRNLIYNIIGDFDSDSNGQIDFEEFVKMMAMKPCDRDNDDDILRIFDLLKIDHECNYLTAEDIKKQSVLLGEDATDNEIQQMMIKCDPEGKGKTISFDAFLKFNKKGQF</sequence>
<dbReference type="Pfam" id="PF13499">
    <property type="entry name" value="EF-hand_7"/>
    <property type="match status" value="1"/>
</dbReference>
<gene>
    <name evidence="12" type="ORF">IMG5_177560</name>
</gene>
<comment type="similarity">
    <text evidence="2">Belongs to the centrin family.</text>
</comment>
<dbReference type="Gene3D" id="1.10.238.10">
    <property type="entry name" value="EF-hand"/>
    <property type="match status" value="1"/>
</dbReference>
<evidence type="ECO:0000256" key="5">
    <source>
        <dbReference type="ARBA" id="ARBA00022723"/>
    </source>
</evidence>
<keyword evidence="6" id="KW-0677">Repeat</keyword>
<keyword evidence="9" id="KW-0206">Cytoskeleton</keyword>
<dbReference type="CDD" id="cd00051">
    <property type="entry name" value="EFh"/>
    <property type="match status" value="1"/>
</dbReference>
<dbReference type="GO" id="GO:0016460">
    <property type="term" value="C:myosin II complex"/>
    <property type="evidence" value="ECO:0007669"/>
    <property type="project" value="TreeGrafter"/>
</dbReference>
<evidence type="ECO:0000256" key="3">
    <source>
        <dbReference type="ARBA" id="ARBA00020786"/>
    </source>
</evidence>
<evidence type="ECO:0000313" key="13">
    <source>
        <dbReference type="Proteomes" id="UP000008983"/>
    </source>
</evidence>
<feature type="domain" description="EF-hand" evidence="11">
    <location>
        <begin position="22"/>
        <end position="57"/>
    </location>
</feature>
<name>G0R2F5_ICHMU</name>
<evidence type="ECO:0000256" key="9">
    <source>
        <dbReference type="ARBA" id="ARBA00023212"/>
    </source>
</evidence>
<dbReference type="InterPro" id="IPR011992">
    <property type="entry name" value="EF-hand-dom_pair"/>
</dbReference>
<dbReference type="PROSITE" id="PS50222">
    <property type="entry name" value="EF_HAND_2"/>
    <property type="match status" value="2"/>
</dbReference>
<accession>G0R2F5</accession>
<comment type="subcellular location">
    <subcellularLocation>
        <location evidence="1">Cytoplasm</location>
        <location evidence="1">Cytoskeleton</location>
    </subcellularLocation>
</comment>
<evidence type="ECO:0000256" key="1">
    <source>
        <dbReference type="ARBA" id="ARBA00004245"/>
    </source>
</evidence>
<dbReference type="AlphaFoldDB" id="G0R2F5"/>
<dbReference type="InterPro" id="IPR002048">
    <property type="entry name" value="EF_hand_dom"/>
</dbReference>
<dbReference type="PROSITE" id="PS00018">
    <property type="entry name" value="EF_HAND_1"/>
    <property type="match status" value="1"/>
</dbReference>
<evidence type="ECO:0000259" key="11">
    <source>
        <dbReference type="PROSITE" id="PS50222"/>
    </source>
</evidence>
<dbReference type="Proteomes" id="UP000008983">
    <property type="component" value="Unassembled WGS sequence"/>
</dbReference>
<evidence type="ECO:0000256" key="8">
    <source>
        <dbReference type="ARBA" id="ARBA00022990"/>
    </source>
</evidence>
<keyword evidence="4" id="KW-0963">Cytoplasm</keyword>
<dbReference type="InterPro" id="IPR050230">
    <property type="entry name" value="CALM/Myosin/TropC-like"/>
</dbReference>
<dbReference type="SMART" id="SM00054">
    <property type="entry name" value="EFh"/>
    <property type="match status" value="3"/>
</dbReference>
<protein>
    <recommendedName>
        <fullName evidence="3">Calmodulin</fullName>
    </recommendedName>
</protein>
<organism evidence="12 13">
    <name type="scientific">Ichthyophthirius multifiliis</name>
    <name type="common">White spot disease agent</name>
    <name type="synonym">Ich</name>
    <dbReference type="NCBI Taxonomy" id="5932"/>
    <lineage>
        <taxon>Eukaryota</taxon>
        <taxon>Sar</taxon>
        <taxon>Alveolata</taxon>
        <taxon>Ciliophora</taxon>
        <taxon>Intramacronucleata</taxon>
        <taxon>Oligohymenophorea</taxon>
        <taxon>Hymenostomatida</taxon>
        <taxon>Ophryoglenina</taxon>
        <taxon>Ichthyophthirius</taxon>
    </lineage>
</organism>